<evidence type="ECO:0000256" key="6">
    <source>
        <dbReference type="ARBA" id="ARBA00022989"/>
    </source>
</evidence>
<feature type="transmembrane region" description="Helical" evidence="8">
    <location>
        <begin position="244"/>
        <end position="265"/>
    </location>
</feature>
<feature type="transmembrane region" description="Helical" evidence="8">
    <location>
        <begin position="7"/>
        <end position="25"/>
    </location>
</feature>
<comment type="subcellular location">
    <subcellularLocation>
        <location evidence="1">Endomembrane system</location>
        <topology evidence="1">Multi-pass membrane protein</topology>
    </subcellularLocation>
</comment>
<gene>
    <name evidence="9" type="ORF">JYU34_010798</name>
</gene>
<dbReference type="PANTHER" id="PTHR10778">
    <property type="entry name" value="SOLUTE CARRIER FAMILY 35 MEMBER B"/>
    <property type="match status" value="1"/>
</dbReference>
<keyword evidence="5 8" id="KW-0812">Transmembrane</keyword>
<comment type="caution">
    <text evidence="9">The sequence shown here is derived from an EMBL/GenBank/DDBJ whole genome shotgun (WGS) entry which is preliminary data.</text>
</comment>
<keyword evidence="7 8" id="KW-0472">Membrane</keyword>
<evidence type="ECO:0000256" key="8">
    <source>
        <dbReference type="SAM" id="Phobius"/>
    </source>
</evidence>
<reference evidence="9 10" key="1">
    <citation type="submission" date="2021-06" db="EMBL/GenBank/DDBJ databases">
        <title>A haploid diamondback moth (Plutella xylostella L.) genome assembly resolves 31 chromosomes and identifies a diamide resistance mutation.</title>
        <authorList>
            <person name="Ward C.M."/>
            <person name="Perry K.D."/>
            <person name="Baker G."/>
            <person name="Powis K."/>
            <person name="Heckel D.G."/>
            <person name="Baxter S.W."/>
        </authorList>
    </citation>
    <scope>NUCLEOTIDE SEQUENCE [LARGE SCALE GENOMIC DNA]</scope>
    <source>
        <strain evidence="9 10">LV</strain>
        <tissue evidence="9">Single pupa</tissue>
    </source>
</reference>
<protein>
    <submittedName>
        <fullName evidence="9">Uncharacterized protein</fullName>
    </submittedName>
</protein>
<proteinExistence type="inferred from homology"/>
<keyword evidence="3" id="KW-0813">Transport</keyword>
<feature type="transmembrane region" description="Helical" evidence="8">
    <location>
        <begin position="65"/>
        <end position="84"/>
    </location>
</feature>
<keyword evidence="10" id="KW-1185">Reference proteome</keyword>
<dbReference type="EMBL" id="JAHIBW010000015">
    <property type="protein sequence ID" value="KAG7303892.1"/>
    <property type="molecule type" value="Genomic_DNA"/>
</dbReference>
<feature type="transmembrane region" description="Helical" evidence="8">
    <location>
        <begin position="31"/>
        <end position="53"/>
    </location>
</feature>
<dbReference type="PANTHER" id="PTHR10778:SF4">
    <property type="entry name" value="NUCLEOTIDE SUGAR TRANSPORTER SLC35B4"/>
    <property type="match status" value="1"/>
</dbReference>
<sequence>MFNKTILKVFTCCCASAFLMEILMSRAPQCTLLITCLQFLLVTVKGFIFTTKFLTVKSKIPVKEYFLLVALFFVTSVSNNYVYYLHVPSTLHMIIRSASTPASMLVSWHAKKQAPKLSSAVGSLLISVGVLLAMYGGATVAEQQKGTFFYWCIGVGILLTTLITGAYTGLQQELLYTKYGKHPDEMMFYTYAIPLPMFMAMYPQMAESTSSLQSDTWVLIAVNIMCQYYCTNSVHVLSTKETSVTINLILTLRKFMSLLISSIVFKNNITYLHVVGSVLVMIGTFIYFDCFTSRKQRPVTAQDWRKNK</sequence>
<evidence type="ECO:0000256" key="1">
    <source>
        <dbReference type="ARBA" id="ARBA00004127"/>
    </source>
</evidence>
<evidence type="ECO:0000256" key="4">
    <source>
        <dbReference type="ARBA" id="ARBA00022597"/>
    </source>
</evidence>
<evidence type="ECO:0000256" key="5">
    <source>
        <dbReference type="ARBA" id="ARBA00022692"/>
    </source>
</evidence>
<dbReference type="InterPro" id="IPR013657">
    <property type="entry name" value="SCL35B1-4/HUT1"/>
</dbReference>
<feature type="transmembrane region" description="Helical" evidence="8">
    <location>
        <begin position="271"/>
        <end position="288"/>
    </location>
</feature>
<dbReference type="Pfam" id="PF08449">
    <property type="entry name" value="UAA"/>
    <property type="match status" value="1"/>
</dbReference>
<evidence type="ECO:0000256" key="3">
    <source>
        <dbReference type="ARBA" id="ARBA00022448"/>
    </source>
</evidence>
<evidence type="ECO:0000256" key="7">
    <source>
        <dbReference type="ARBA" id="ARBA00023136"/>
    </source>
</evidence>
<keyword evidence="4" id="KW-0762">Sugar transport</keyword>
<comment type="similarity">
    <text evidence="2">Belongs to the nucleotide-sugar transporter family. SLC35B subfamily.</text>
</comment>
<dbReference type="Proteomes" id="UP000823941">
    <property type="component" value="Chromosome 15"/>
</dbReference>
<name>A0ABQ7QFC8_PLUXY</name>
<evidence type="ECO:0000313" key="10">
    <source>
        <dbReference type="Proteomes" id="UP000823941"/>
    </source>
</evidence>
<feature type="transmembrane region" description="Helical" evidence="8">
    <location>
        <begin position="188"/>
        <end position="205"/>
    </location>
</feature>
<keyword evidence="6 8" id="KW-1133">Transmembrane helix</keyword>
<evidence type="ECO:0000313" key="9">
    <source>
        <dbReference type="EMBL" id="KAG7303892.1"/>
    </source>
</evidence>
<feature type="transmembrane region" description="Helical" evidence="8">
    <location>
        <begin position="148"/>
        <end position="167"/>
    </location>
</feature>
<evidence type="ECO:0000256" key="2">
    <source>
        <dbReference type="ARBA" id="ARBA00010694"/>
    </source>
</evidence>
<organism evidence="9 10">
    <name type="scientific">Plutella xylostella</name>
    <name type="common">Diamondback moth</name>
    <name type="synonym">Plutella maculipennis</name>
    <dbReference type="NCBI Taxonomy" id="51655"/>
    <lineage>
        <taxon>Eukaryota</taxon>
        <taxon>Metazoa</taxon>
        <taxon>Ecdysozoa</taxon>
        <taxon>Arthropoda</taxon>
        <taxon>Hexapoda</taxon>
        <taxon>Insecta</taxon>
        <taxon>Pterygota</taxon>
        <taxon>Neoptera</taxon>
        <taxon>Endopterygota</taxon>
        <taxon>Lepidoptera</taxon>
        <taxon>Glossata</taxon>
        <taxon>Ditrysia</taxon>
        <taxon>Yponomeutoidea</taxon>
        <taxon>Plutellidae</taxon>
        <taxon>Plutella</taxon>
    </lineage>
</organism>
<accession>A0ABQ7QFC8</accession>
<feature type="transmembrane region" description="Helical" evidence="8">
    <location>
        <begin position="117"/>
        <end position="136"/>
    </location>
</feature>